<feature type="compositionally biased region" description="Low complexity" evidence="1">
    <location>
        <begin position="1"/>
        <end position="22"/>
    </location>
</feature>
<evidence type="ECO:0000259" key="2">
    <source>
        <dbReference type="Pfam" id="PF02026"/>
    </source>
</evidence>
<evidence type="ECO:0000313" key="4">
    <source>
        <dbReference type="Proteomes" id="UP000693797"/>
    </source>
</evidence>
<evidence type="ECO:0000256" key="1">
    <source>
        <dbReference type="SAM" id="MobiDB-lite"/>
    </source>
</evidence>
<keyword evidence="4" id="KW-1185">Reference proteome</keyword>
<evidence type="ECO:0000313" key="3">
    <source>
        <dbReference type="EMBL" id="QQV89707.1"/>
    </source>
</evidence>
<accession>A0A8E4ZBH6</accession>
<reference evidence="3 4" key="1">
    <citation type="submission" date="2020-07" db="EMBL/GenBank/DDBJ databases">
        <title>Highly diverse flavobacterial phages as mortality factor during North Sea spring blooms.</title>
        <authorList>
            <person name="Bartlau N."/>
            <person name="Wichels A."/>
            <person name="Krohne G."/>
            <person name="Adriaenssens E.M."/>
            <person name="Heins A."/>
            <person name="Fuchs B.M."/>
            <person name="Amann R."/>
            <person name="Moraru C."/>
        </authorList>
    </citation>
    <scope>NUCLEOTIDE SEQUENCE [LARGE SCALE GENOMIC DNA]</scope>
</reference>
<feature type="domain" description="Ryanodine receptor Ryr" evidence="2">
    <location>
        <begin position="101"/>
        <end position="146"/>
    </location>
</feature>
<dbReference type="Proteomes" id="UP000693797">
    <property type="component" value="Segment"/>
</dbReference>
<name>A0A8E4ZBH6_9CAUD</name>
<feature type="region of interest" description="Disordered" evidence="1">
    <location>
        <begin position="1"/>
        <end position="45"/>
    </location>
</feature>
<proteinExistence type="predicted"/>
<sequence length="159" mass="17610">MATGKSSKAKTTAATKETAATKAKAKAEASHKAKLKEVDNTPEKLESDRLSNIAKTCHEVNRAYCEGHNDMSQAPWEEVPDNIKNSAIDGVKFALANPKATSKSMHDNWLAFKIEDGWVYGETKDIEKKEHNCLVAYGELPLAQRVKDSLFLTIVRSFE</sequence>
<dbReference type="Gene3D" id="6.20.350.10">
    <property type="match status" value="1"/>
</dbReference>
<dbReference type="EMBL" id="MT732432">
    <property type="protein sequence ID" value="QQV89707.1"/>
    <property type="molecule type" value="Genomic_DNA"/>
</dbReference>
<protein>
    <submittedName>
        <fullName evidence="3">RyR domain containing protein</fullName>
    </submittedName>
</protein>
<organism evidence="3 4">
    <name type="scientific">Cellulophaga phage Calle_1</name>
    <dbReference type="NCBI Taxonomy" id="2745643"/>
    <lineage>
        <taxon>Viruses</taxon>
        <taxon>Duplodnaviria</taxon>
        <taxon>Heunggongvirae</taxon>
        <taxon>Uroviricota</taxon>
        <taxon>Caudoviricetes</taxon>
        <taxon>Pervagoviridae</taxon>
        <taxon>Callevirus</taxon>
        <taxon>Callevirus Calle</taxon>
    </lineage>
</organism>
<feature type="compositionally biased region" description="Basic and acidic residues" evidence="1">
    <location>
        <begin position="25"/>
        <end position="45"/>
    </location>
</feature>
<dbReference type="InterPro" id="IPR003032">
    <property type="entry name" value="Ryanodine_rcpt"/>
</dbReference>
<gene>
    <name evidence="3" type="ORF">Calle1_23</name>
</gene>
<dbReference type="Pfam" id="PF02026">
    <property type="entry name" value="RyR"/>
    <property type="match status" value="1"/>
</dbReference>